<dbReference type="Proteomes" id="UP000292082">
    <property type="component" value="Unassembled WGS sequence"/>
</dbReference>
<dbReference type="AlphaFoldDB" id="A0A4Q9Q4S9"/>
<gene>
    <name evidence="1" type="ORF">BD310DRAFT_919312</name>
</gene>
<reference evidence="1 2" key="1">
    <citation type="submission" date="2019-01" db="EMBL/GenBank/DDBJ databases">
        <title>Draft genome sequences of three monokaryotic isolates of the white-rot basidiomycete fungus Dichomitus squalens.</title>
        <authorList>
            <consortium name="DOE Joint Genome Institute"/>
            <person name="Lopez S.C."/>
            <person name="Andreopoulos B."/>
            <person name="Pangilinan J."/>
            <person name="Lipzen A."/>
            <person name="Riley R."/>
            <person name="Ahrendt S."/>
            <person name="Ng V."/>
            <person name="Barry K."/>
            <person name="Daum C."/>
            <person name="Grigoriev I.V."/>
            <person name="Hilden K.S."/>
            <person name="Makela M.R."/>
            <person name="de Vries R.P."/>
        </authorList>
    </citation>
    <scope>NUCLEOTIDE SEQUENCE [LARGE SCALE GENOMIC DNA]</scope>
    <source>
        <strain evidence="1 2">CBS 464.89</strain>
    </source>
</reference>
<accession>A0A4Q9Q4S9</accession>
<sequence>MLPFCRCHSASGTCRSAIGPMLANIGRCHERLFQKMIVGTDLQKLLMPKFPREVQVYYFCKSTAFRGLRTILIGFTLLSNGVLPALK</sequence>
<protein>
    <submittedName>
        <fullName evidence="1">Uncharacterized protein</fullName>
    </submittedName>
</protein>
<evidence type="ECO:0000313" key="2">
    <source>
        <dbReference type="Proteomes" id="UP000292082"/>
    </source>
</evidence>
<organism evidence="1 2">
    <name type="scientific">Dichomitus squalens</name>
    <dbReference type="NCBI Taxonomy" id="114155"/>
    <lineage>
        <taxon>Eukaryota</taxon>
        <taxon>Fungi</taxon>
        <taxon>Dikarya</taxon>
        <taxon>Basidiomycota</taxon>
        <taxon>Agaricomycotina</taxon>
        <taxon>Agaricomycetes</taxon>
        <taxon>Polyporales</taxon>
        <taxon>Polyporaceae</taxon>
        <taxon>Dichomitus</taxon>
    </lineage>
</organism>
<keyword evidence="2" id="KW-1185">Reference proteome</keyword>
<proteinExistence type="predicted"/>
<dbReference type="EMBL" id="ML145094">
    <property type="protein sequence ID" value="TBU62383.1"/>
    <property type="molecule type" value="Genomic_DNA"/>
</dbReference>
<name>A0A4Q9Q4S9_9APHY</name>
<evidence type="ECO:0000313" key="1">
    <source>
        <dbReference type="EMBL" id="TBU62383.1"/>
    </source>
</evidence>